<evidence type="ECO:0000256" key="2">
    <source>
        <dbReference type="ARBA" id="ARBA00022729"/>
    </source>
</evidence>
<dbReference type="PROSITE" id="PS51257">
    <property type="entry name" value="PROKAR_LIPOPROTEIN"/>
    <property type="match status" value="1"/>
</dbReference>
<keyword evidence="4" id="KW-0449">Lipoprotein</keyword>
<organism evidence="4">
    <name type="scientific">gut metagenome</name>
    <dbReference type="NCBI Taxonomy" id="749906"/>
    <lineage>
        <taxon>unclassified sequences</taxon>
        <taxon>metagenomes</taxon>
        <taxon>organismal metagenomes</taxon>
    </lineage>
</organism>
<evidence type="ECO:0000313" key="4">
    <source>
        <dbReference type="EMBL" id="EJX04078.1"/>
    </source>
</evidence>
<accession>J9GP13</accession>
<dbReference type="PANTHER" id="PTHR35089">
    <property type="entry name" value="CHAPERONE PROTEIN SKP"/>
    <property type="match status" value="1"/>
</dbReference>
<evidence type="ECO:0000256" key="3">
    <source>
        <dbReference type="SAM" id="Coils"/>
    </source>
</evidence>
<dbReference type="GO" id="GO:0005829">
    <property type="term" value="C:cytosol"/>
    <property type="evidence" value="ECO:0007669"/>
    <property type="project" value="TreeGrafter"/>
</dbReference>
<name>J9GP13_9ZZZZ</name>
<protein>
    <submittedName>
        <fullName evidence="4">Lipoprotein</fullName>
    </submittedName>
</protein>
<dbReference type="SMART" id="SM00935">
    <property type="entry name" value="OmpH"/>
    <property type="match status" value="1"/>
</dbReference>
<keyword evidence="3" id="KW-0175">Coiled coil</keyword>
<comment type="similarity">
    <text evidence="1">Belongs to the Skp family.</text>
</comment>
<dbReference type="SUPFAM" id="SSF111384">
    <property type="entry name" value="OmpH-like"/>
    <property type="match status" value="1"/>
</dbReference>
<gene>
    <name evidence="4" type="ORF">EVA_07812</name>
</gene>
<dbReference type="EMBL" id="AMCI01001928">
    <property type="protein sequence ID" value="EJX04078.1"/>
    <property type="molecule type" value="Genomic_DNA"/>
</dbReference>
<dbReference type="GO" id="GO:0051082">
    <property type="term" value="F:unfolded protein binding"/>
    <property type="evidence" value="ECO:0007669"/>
    <property type="project" value="InterPro"/>
</dbReference>
<comment type="caution">
    <text evidence="4">The sequence shown here is derived from an EMBL/GenBank/DDBJ whole genome shotgun (WGS) entry which is preliminary data.</text>
</comment>
<dbReference type="PANTHER" id="PTHR35089:SF1">
    <property type="entry name" value="CHAPERONE PROTEIN SKP"/>
    <property type="match status" value="1"/>
</dbReference>
<evidence type="ECO:0000256" key="1">
    <source>
        <dbReference type="ARBA" id="ARBA00009091"/>
    </source>
</evidence>
<dbReference type="Gene3D" id="3.30.910.20">
    <property type="entry name" value="Skp domain"/>
    <property type="match status" value="1"/>
</dbReference>
<feature type="coiled-coil region" evidence="3">
    <location>
        <begin position="51"/>
        <end position="139"/>
    </location>
</feature>
<dbReference type="InterPro" id="IPR024930">
    <property type="entry name" value="Skp_dom_sf"/>
</dbReference>
<proteinExistence type="inferred from homology"/>
<dbReference type="GO" id="GO:0050821">
    <property type="term" value="P:protein stabilization"/>
    <property type="evidence" value="ECO:0007669"/>
    <property type="project" value="TreeGrafter"/>
</dbReference>
<sequence length="198" mass="22193">MKFKYIAPLGCLAFATIFASCEKKQTEVKSNGAVPAKQAEAPALNIAYVELEALESQYQFFIETKSKLEARSKKYDQELNRLGQSLQKAGADFQQKIQQGKFTTQAEAEAAQKKLMNQQAQLEQKQMKYAQELAEEQAKFNEALQDSLSNFLNDYNKSHKYSMILSKAGGNILVADKSLDITADVISGLNQRYKKSSK</sequence>
<dbReference type="Pfam" id="PF03938">
    <property type="entry name" value="OmpH"/>
    <property type="match status" value="1"/>
</dbReference>
<dbReference type="AlphaFoldDB" id="J9GP13"/>
<keyword evidence="2" id="KW-0732">Signal</keyword>
<reference evidence="4" key="1">
    <citation type="journal article" date="2012" name="PLoS ONE">
        <title>Gene sets for utilization of primary and secondary nutrition supplies in the distal gut of endangered iberian lynx.</title>
        <authorList>
            <person name="Alcaide M."/>
            <person name="Messina E."/>
            <person name="Richter M."/>
            <person name="Bargiela R."/>
            <person name="Peplies J."/>
            <person name="Huws S.A."/>
            <person name="Newbold C.J."/>
            <person name="Golyshin P.N."/>
            <person name="Simon M.A."/>
            <person name="Lopez G."/>
            <person name="Yakimov M.M."/>
            <person name="Ferrer M."/>
        </authorList>
    </citation>
    <scope>NUCLEOTIDE SEQUENCE</scope>
</reference>
<dbReference type="InterPro" id="IPR005632">
    <property type="entry name" value="Chaperone_Skp"/>
</dbReference>